<evidence type="ECO:0000313" key="1">
    <source>
        <dbReference type="EMBL" id="MDJ1174880.1"/>
    </source>
</evidence>
<proteinExistence type="predicted"/>
<keyword evidence="2" id="KW-1185">Reference proteome</keyword>
<dbReference type="Proteomes" id="UP001235849">
    <property type="component" value="Unassembled WGS sequence"/>
</dbReference>
<dbReference type="EMBL" id="JAQOSO010000073">
    <property type="protein sequence ID" value="MDJ1174880.1"/>
    <property type="molecule type" value="Genomic_DNA"/>
</dbReference>
<reference evidence="1 2" key="1">
    <citation type="submission" date="2023-01" db="EMBL/GenBank/DDBJ databases">
        <title>Novel diversity within Roseofilum (Cyanobacteria; Desertifilaceae) from marine benthic mats with descriptions of four novel species.</title>
        <authorList>
            <person name="Wang Y."/>
            <person name="Berthold D.E."/>
            <person name="Hu J."/>
            <person name="Lefler F.W."/>
            <person name="Laughinghouse H.D. IV."/>
        </authorList>
    </citation>
    <scope>NUCLEOTIDE SEQUENCE [LARGE SCALE GENOMIC DNA]</scope>
    <source>
        <strain evidence="1 2">BLCC-M114</strain>
    </source>
</reference>
<organism evidence="1 2">
    <name type="scientific">Roseofilum capinflatum BLCC-M114</name>
    <dbReference type="NCBI Taxonomy" id="3022440"/>
    <lineage>
        <taxon>Bacteria</taxon>
        <taxon>Bacillati</taxon>
        <taxon>Cyanobacteriota</taxon>
        <taxon>Cyanophyceae</taxon>
        <taxon>Desertifilales</taxon>
        <taxon>Desertifilaceae</taxon>
        <taxon>Roseofilum</taxon>
        <taxon>Roseofilum capinflatum</taxon>
    </lineage>
</organism>
<dbReference type="RefSeq" id="WP_283767196.1">
    <property type="nucleotide sequence ID" value="NZ_JAQOSO010000073.1"/>
</dbReference>
<sequence length="108" mass="12249">MFFNKPKDTTANDTNQATTKLEDLFTMRYLLKIPGQSPELIEAESNEAWLTTMREGSLFGHMETDEEYLKGYAFRVSECLNDPRYKEVNGLADLVGLLVADGFLHVVP</sequence>
<gene>
    <name evidence="1" type="ORF">PMG25_12315</name>
</gene>
<name>A0ABT7B6V1_9CYAN</name>
<evidence type="ECO:0000313" key="2">
    <source>
        <dbReference type="Proteomes" id="UP001235849"/>
    </source>
</evidence>
<protein>
    <submittedName>
        <fullName evidence="1">Uncharacterized protein</fullName>
    </submittedName>
</protein>
<comment type="caution">
    <text evidence="1">The sequence shown here is derived from an EMBL/GenBank/DDBJ whole genome shotgun (WGS) entry which is preliminary data.</text>
</comment>
<accession>A0ABT7B6V1</accession>